<organism evidence="2 3">
    <name type="scientific">Caerostris extrusa</name>
    <name type="common">Bark spider</name>
    <name type="synonym">Caerostris bankana</name>
    <dbReference type="NCBI Taxonomy" id="172846"/>
    <lineage>
        <taxon>Eukaryota</taxon>
        <taxon>Metazoa</taxon>
        <taxon>Ecdysozoa</taxon>
        <taxon>Arthropoda</taxon>
        <taxon>Chelicerata</taxon>
        <taxon>Arachnida</taxon>
        <taxon>Araneae</taxon>
        <taxon>Araneomorphae</taxon>
        <taxon>Entelegynae</taxon>
        <taxon>Araneoidea</taxon>
        <taxon>Araneidae</taxon>
        <taxon>Caerostris</taxon>
    </lineage>
</organism>
<protein>
    <submittedName>
        <fullName evidence="2">Uncharacterized protein</fullName>
    </submittedName>
</protein>
<evidence type="ECO:0000256" key="1">
    <source>
        <dbReference type="SAM" id="MobiDB-lite"/>
    </source>
</evidence>
<feature type="compositionally biased region" description="Basic and acidic residues" evidence="1">
    <location>
        <begin position="145"/>
        <end position="157"/>
    </location>
</feature>
<reference evidence="2 3" key="1">
    <citation type="submission" date="2021-06" db="EMBL/GenBank/DDBJ databases">
        <title>Caerostris extrusa draft genome.</title>
        <authorList>
            <person name="Kono N."/>
            <person name="Arakawa K."/>
        </authorList>
    </citation>
    <scope>NUCLEOTIDE SEQUENCE [LARGE SCALE GENOMIC DNA]</scope>
</reference>
<proteinExistence type="predicted"/>
<dbReference type="EMBL" id="BPLR01019671">
    <property type="protein sequence ID" value="GIX70366.1"/>
    <property type="molecule type" value="Genomic_DNA"/>
</dbReference>
<comment type="caution">
    <text evidence="2">The sequence shown here is derived from an EMBL/GenBank/DDBJ whole genome shotgun (WGS) entry which is preliminary data.</text>
</comment>
<name>A0AAV4MDA1_CAEEX</name>
<feature type="region of interest" description="Disordered" evidence="1">
    <location>
        <begin position="134"/>
        <end position="157"/>
    </location>
</feature>
<evidence type="ECO:0000313" key="3">
    <source>
        <dbReference type="Proteomes" id="UP001054945"/>
    </source>
</evidence>
<keyword evidence="3" id="KW-1185">Reference proteome</keyword>
<sequence length="157" mass="17755">MKGKKFKPNILRIRHLPEFSQGGSRLFLFHPVLAPFDNFSKLNVAKNIREKSNLNLISCVLGILPELFAGNVAEKKNANGRINCRHSVRYGRNLVLSRIRAYHQVVKVPIEDCFFPSVLGSRPAKHASAKPLYRLSGSHVPGRRPSPDDNSKIKFRE</sequence>
<gene>
    <name evidence="2" type="ORF">CEXT_57261</name>
</gene>
<dbReference type="AlphaFoldDB" id="A0AAV4MDA1"/>
<evidence type="ECO:0000313" key="2">
    <source>
        <dbReference type="EMBL" id="GIX70366.1"/>
    </source>
</evidence>
<accession>A0AAV4MDA1</accession>
<dbReference type="Proteomes" id="UP001054945">
    <property type="component" value="Unassembled WGS sequence"/>
</dbReference>